<dbReference type="InterPro" id="IPR028098">
    <property type="entry name" value="Glyco_trans_4-like_N"/>
</dbReference>
<dbReference type="EMBL" id="VWSF01000010">
    <property type="protein sequence ID" value="KAA5544889.1"/>
    <property type="molecule type" value="Genomic_DNA"/>
</dbReference>
<comment type="caution">
    <text evidence="4">The sequence shown here is derived from an EMBL/GenBank/DDBJ whole genome shotgun (WGS) entry which is preliminary data.</text>
</comment>
<evidence type="ECO:0000256" key="1">
    <source>
        <dbReference type="ARBA" id="ARBA00022679"/>
    </source>
</evidence>
<evidence type="ECO:0000313" key="5">
    <source>
        <dbReference type="Proteomes" id="UP000323426"/>
    </source>
</evidence>
<dbReference type="InterPro" id="IPR001296">
    <property type="entry name" value="Glyco_trans_1"/>
</dbReference>
<dbReference type="GO" id="GO:0009103">
    <property type="term" value="P:lipopolysaccharide biosynthetic process"/>
    <property type="evidence" value="ECO:0007669"/>
    <property type="project" value="TreeGrafter"/>
</dbReference>
<protein>
    <submittedName>
        <fullName evidence="4">Glycosyltransferase family 4 protein</fullName>
    </submittedName>
</protein>
<dbReference type="PANTHER" id="PTHR46401:SF2">
    <property type="entry name" value="GLYCOSYLTRANSFERASE WBBK-RELATED"/>
    <property type="match status" value="1"/>
</dbReference>
<organism evidence="4 5">
    <name type="scientific">Adhaeribacter rhizoryzae</name>
    <dbReference type="NCBI Taxonomy" id="2607907"/>
    <lineage>
        <taxon>Bacteria</taxon>
        <taxon>Pseudomonadati</taxon>
        <taxon>Bacteroidota</taxon>
        <taxon>Cytophagia</taxon>
        <taxon>Cytophagales</taxon>
        <taxon>Hymenobacteraceae</taxon>
        <taxon>Adhaeribacter</taxon>
    </lineage>
</organism>
<dbReference type="AlphaFoldDB" id="A0A5M6DFD6"/>
<evidence type="ECO:0000259" key="2">
    <source>
        <dbReference type="Pfam" id="PF00534"/>
    </source>
</evidence>
<dbReference type="CDD" id="cd03794">
    <property type="entry name" value="GT4_WbuB-like"/>
    <property type="match status" value="1"/>
</dbReference>
<dbReference type="PANTHER" id="PTHR46401">
    <property type="entry name" value="GLYCOSYLTRANSFERASE WBBK-RELATED"/>
    <property type="match status" value="1"/>
</dbReference>
<accession>A0A5M6DFD6</accession>
<dbReference type="GO" id="GO:0016757">
    <property type="term" value="F:glycosyltransferase activity"/>
    <property type="evidence" value="ECO:0007669"/>
    <property type="project" value="InterPro"/>
</dbReference>
<dbReference type="Pfam" id="PF00534">
    <property type="entry name" value="Glycos_transf_1"/>
    <property type="match status" value="1"/>
</dbReference>
<dbReference type="Gene3D" id="3.40.50.2000">
    <property type="entry name" value="Glycogen Phosphorylase B"/>
    <property type="match status" value="2"/>
</dbReference>
<dbReference type="Pfam" id="PF13579">
    <property type="entry name" value="Glyco_trans_4_4"/>
    <property type="match status" value="1"/>
</dbReference>
<feature type="domain" description="Glycosyl transferase family 1" evidence="2">
    <location>
        <begin position="220"/>
        <end position="380"/>
    </location>
</feature>
<keyword evidence="5" id="KW-1185">Reference proteome</keyword>
<evidence type="ECO:0000313" key="4">
    <source>
        <dbReference type="EMBL" id="KAA5544889.1"/>
    </source>
</evidence>
<name>A0A5M6DFD6_9BACT</name>
<sequence>MQRCLKFVKHLPAYNIIPTVVTVSEKEASYPVLDQSLAADIPEGIRVIRTSTNEPFEYYKKITGKKEIPYGGFANEQKGSVVQKFFKFLRGNLFIPDARVGWNKFAIKACAELLTKEKFAAIITTSPPHSTQLIGLELQQKFKVKWIADLRDPWTDIYYYKDLQHTAIARKIDENYERSVIQKANALLVTSTDTKRLFLAKAPEIESTKISVIPNGYDEEDFTEPSAPPQDAFVITYTGTITDIYNIEAFLKALAKLTTVHPDIPFQLRFVGKISSEVKEQIEDAGLQHLTHLISFVPHSESVKYLLSSTILLMGIPDVENNYCILPGKLFEYLAANKPIICIGPIHSDADHIIDECGAGRVFHYAAFDLIFDHLDQLSHAWKINHNLDLPFVNYKRYSRLNLTGDLAKIIRD</sequence>
<proteinExistence type="predicted"/>
<evidence type="ECO:0000259" key="3">
    <source>
        <dbReference type="Pfam" id="PF13579"/>
    </source>
</evidence>
<keyword evidence="1 4" id="KW-0808">Transferase</keyword>
<feature type="domain" description="Glycosyltransferase subfamily 4-like N-terminal" evidence="3">
    <location>
        <begin position="110"/>
        <end position="216"/>
    </location>
</feature>
<dbReference type="SUPFAM" id="SSF53756">
    <property type="entry name" value="UDP-Glycosyltransferase/glycogen phosphorylase"/>
    <property type="match status" value="1"/>
</dbReference>
<dbReference type="Proteomes" id="UP000323426">
    <property type="component" value="Unassembled WGS sequence"/>
</dbReference>
<gene>
    <name evidence="4" type="ORF">F0145_13845</name>
</gene>
<reference evidence="4 5" key="1">
    <citation type="submission" date="2019-09" db="EMBL/GenBank/DDBJ databases">
        <title>Genome sequence and assembly of Adhaeribacter sp.</title>
        <authorList>
            <person name="Chhetri G."/>
        </authorList>
    </citation>
    <scope>NUCLEOTIDE SEQUENCE [LARGE SCALE GENOMIC DNA]</scope>
    <source>
        <strain evidence="4 5">DK36</strain>
    </source>
</reference>